<dbReference type="SUPFAM" id="SSF54277">
    <property type="entry name" value="CAD &amp; PB1 domains"/>
    <property type="match status" value="1"/>
</dbReference>
<dbReference type="CDD" id="cd06410">
    <property type="entry name" value="PB1_UP2"/>
    <property type="match status" value="1"/>
</dbReference>
<dbReference type="PANTHER" id="PTHR31066:SF57">
    <property type="entry name" value="PROTEIN PAL OF QUIRKY"/>
    <property type="match status" value="1"/>
</dbReference>
<organism evidence="3 4">
    <name type="scientific">Vigna mungo</name>
    <name type="common">Black gram</name>
    <name type="synonym">Phaseolus mungo</name>
    <dbReference type="NCBI Taxonomy" id="3915"/>
    <lineage>
        <taxon>Eukaryota</taxon>
        <taxon>Viridiplantae</taxon>
        <taxon>Streptophyta</taxon>
        <taxon>Embryophyta</taxon>
        <taxon>Tracheophyta</taxon>
        <taxon>Spermatophyta</taxon>
        <taxon>Magnoliopsida</taxon>
        <taxon>eudicotyledons</taxon>
        <taxon>Gunneridae</taxon>
        <taxon>Pentapetalae</taxon>
        <taxon>rosids</taxon>
        <taxon>fabids</taxon>
        <taxon>Fabales</taxon>
        <taxon>Fabaceae</taxon>
        <taxon>Papilionoideae</taxon>
        <taxon>50 kb inversion clade</taxon>
        <taxon>NPAAA clade</taxon>
        <taxon>indigoferoid/millettioid clade</taxon>
        <taxon>Phaseoleae</taxon>
        <taxon>Vigna</taxon>
    </lineage>
</organism>
<accession>A0AAQ3S3X8</accession>
<evidence type="ECO:0000256" key="1">
    <source>
        <dbReference type="SAM" id="MobiDB-lite"/>
    </source>
</evidence>
<dbReference type="InterPro" id="IPR000270">
    <property type="entry name" value="PB1_dom"/>
</dbReference>
<feature type="region of interest" description="Disordered" evidence="1">
    <location>
        <begin position="326"/>
        <end position="355"/>
    </location>
</feature>
<protein>
    <recommendedName>
        <fullName evidence="2">PB1 domain-containing protein</fullName>
    </recommendedName>
</protein>
<reference evidence="3 4" key="1">
    <citation type="journal article" date="2023" name="Life. Sci Alliance">
        <title>Evolutionary insights into 3D genome organization and epigenetic landscape of Vigna mungo.</title>
        <authorList>
            <person name="Junaid A."/>
            <person name="Singh B."/>
            <person name="Bhatia S."/>
        </authorList>
    </citation>
    <scope>NUCLEOTIDE SEQUENCE [LARGE SCALE GENOMIC DNA]</scope>
    <source>
        <strain evidence="3">Urdbean</strain>
    </source>
</reference>
<name>A0AAQ3S3X8_VIGMU</name>
<gene>
    <name evidence="3" type="ORF">V8G54_012567</name>
</gene>
<dbReference type="Proteomes" id="UP001374535">
    <property type="component" value="Chromosome 4"/>
</dbReference>
<dbReference type="InterPro" id="IPR053198">
    <property type="entry name" value="Gynoecium_Dev_Regulator"/>
</dbReference>
<dbReference type="AlphaFoldDB" id="A0AAQ3S3X8"/>
<dbReference type="EMBL" id="CP144697">
    <property type="protein sequence ID" value="WVZ15001.1"/>
    <property type="molecule type" value="Genomic_DNA"/>
</dbReference>
<proteinExistence type="predicted"/>
<feature type="domain" description="PB1" evidence="2">
    <location>
        <begin position="25"/>
        <end position="111"/>
    </location>
</feature>
<dbReference type="SMART" id="SM00666">
    <property type="entry name" value="PB1"/>
    <property type="match status" value="1"/>
</dbReference>
<feature type="compositionally biased region" description="Polar residues" evidence="1">
    <location>
        <begin position="332"/>
        <end position="355"/>
    </location>
</feature>
<dbReference type="Pfam" id="PF00564">
    <property type="entry name" value="PB1"/>
    <property type="match status" value="1"/>
</dbReference>
<evidence type="ECO:0000259" key="2">
    <source>
        <dbReference type="SMART" id="SM00666"/>
    </source>
</evidence>
<keyword evidence="4" id="KW-1185">Reference proteome</keyword>
<dbReference type="PANTHER" id="PTHR31066">
    <property type="entry name" value="OS05G0427100 PROTEIN-RELATED"/>
    <property type="match status" value="1"/>
</dbReference>
<evidence type="ECO:0000313" key="3">
    <source>
        <dbReference type="EMBL" id="WVZ15001.1"/>
    </source>
</evidence>
<feature type="region of interest" description="Disordered" evidence="1">
    <location>
        <begin position="362"/>
        <end position="381"/>
    </location>
</feature>
<sequence length="405" mass="44874">MESEEASTAKLRLMCSYGGHILPRPGTNSLFYAGGETRILSIQRRTLATLSSFRSHLSTLLSLKYPFTLKYQLPHLHLDSLISLASDEDLHILLDEYHNSSSRIRLFVFPAFRHPKSESWFLDSLKSSSIMHHFFPLDTASSFASFTSLLPPSIPSSLPSDSIVSGIISQRQNMCYQDPALHVSEARLSAQTVQVESQNLFVSNNANLNARYSSFPRFNSVVQSATSNLPLHTPLNSLPSIYQQPRPSTHLVYQTNPICPVYLVPVTLPMTASTQASMNLNVSSIGSRVPRNSTSDSQNYLTHTETAALVHVPYNGNQAREIDVSPMHHRQSQSQNISIASVESSESGNGLDNNLTRDQIYKSQPLPPALPFKHQTGRKATPELLSEALAQLHVDSLKTETSQPH</sequence>
<evidence type="ECO:0000313" key="4">
    <source>
        <dbReference type="Proteomes" id="UP001374535"/>
    </source>
</evidence>